<reference evidence="2 4" key="3">
    <citation type="journal article" date="2014" name="PLoS Genet.">
        <title>Phylogenetically driven sequencing of extremely halophilic archaea reveals strategies for static and dynamic osmo-response.</title>
        <authorList>
            <person name="Becker E.A."/>
            <person name="Seitzer P.M."/>
            <person name="Tritt A."/>
            <person name="Larsen D."/>
            <person name="Krusor M."/>
            <person name="Yao A.I."/>
            <person name="Wu D."/>
            <person name="Madern D."/>
            <person name="Eisen J.A."/>
            <person name="Darling A.E."/>
            <person name="Facciotti M.T."/>
        </authorList>
    </citation>
    <scope>NUCLEOTIDE SEQUENCE [LARGE SCALE GENOMIC DNA]</scope>
    <source>
        <strain evidence="4">ATCC 43099 / DSM 3394 / CCM 3739 / CIP 104546 / IAM 13178 / JCM 8861 / NBRC 102185 / NCIMB 2190 / MS3</strain>
        <strain evidence="2">MS-3</strain>
    </source>
</reference>
<sequence length="341" mass="37005">MASRQIDRRSFLQVAGGAGIAGLAGCLSGDVEAVSIGIPGDSSTTGQSTQALQSVVQSESESIRFDAEDSGGDPASIRLYNNGEIDGYSASNFISTNALNDVEPFHEDPVDGIAYQGFQIGVLELHWLALDGSGIETTDDLLDDDITVWMLPPGWGLRQLSNTVHESIGIRDELETNEIDADTGDIAGRVDEGDVDALISYGANGVNLPGWATEVDAREDLYAVEATEEFREGAADAEGVDTGTVEAYGYDQDLDADEVFTWRETFQFFFSEDMSADVAYEVAEISHEHWEDARDAQEAYPDHSELDTMTSAYMEDQPIHPGVADFLEDQGAWDDSWTRGE</sequence>
<dbReference type="InterPro" id="IPR019546">
    <property type="entry name" value="TAT_signal_bac_arc"/>
</dbReference>
<dbReference type="PaxDb" id="547559-Nmag_4024"/>
<dbReference type="HOGENOM" id="CLU_753565_0_0_2"/>
<dbReference type="EMBL" id="CP001934">
    <property type="protein sequence ID" value="ADD07554.1"/>
    <property type="molecule type" value="Genomic_DNA"/>
</dbReference>
<dbReference type="NCBIfam" id="TIGR01409">
    <property type="entry name" value="TAT_signal_seq"/>
    <property type="match status" value="1"/>
</dbReference>
<reference evidence="1" key="4">
    <citation type="submission" date="2016-09" db="EMBL/GenBank/DDBJ databases">
        <authorList>
            <person name="Pfeiffer F."/>
        </authorList>
    </citation>
    <scope>NUCLEOTIDE SEQUENCE</scope>
    <source>
        <strain evidence="1">ATCC 43099</strain>
        <plasmid evidence="1">pNMAG02</plasmid>
    </source>
</reference>
<keyword evidence="1" id="KW-0614">Plasmid</keyword>
<dbReference type="eggNOG" id="arCOG01802">
    <property type="taxonomic scope" value="Archaea"/>
</dbReference>
<accession>D3T1U5</accession>
<reference evidence="1 3" key="2">
    <citation type="journal article" date="2012" name="BMC Genomics">
        <title>A comparative genomics perspective on the genetic content of the alkaliphilic haloarchaeon Natrialba magadii ATCC 43099T.</title>
        <authorList>
            <person name="Siddaramappa S."/>
            <person name="Challacombe J.F."/>
            <person name="Decastro R.E."/>
            <person name="Pfeiffer F."/>
            <person name="Sastre D.E."/>
            <person name="Gimenez M.I."/>
            <person name="Paggi R.A."/>
            <person name="Detter J.C."/>
            <person name="Davenport K.W."/>
            <person name="Goodwin L.A."/>
            <person name="Kyrpides N."/>
            <person name="Tapia R."/>
            <person name="Pitluck S."/>
            <person name="Lucas S."/>
            <person name="Woyke T."/>
            <person name="Maupin-Furlow J.A."/>
        </authorList>
    </citation>
    <scope>NUCLEOTIDE SEQUENCE [LARGE SCALE GENOMIC DNA]</scope>
    <source>
        <strain evidence="1">ATCC 43099</strain>
        <strain evidence="3">ATCC 43099 / DSM 3394 / CCM 3739 / CIP 104546 / IAM 13178 / JCM 8861 / NBRC 102185 / NCIMB 2190 / MS3</strain>
    </source>
</reference>
<reference evidence="3" key="1">
    <citation type="submission" date="2010-02" db="EMBL/GenBank/DDBJ databases">
        <title>Complete sequence of plasmid 2 of Natrialba magadii ATCC 43099.</title>
        <authorList>
            <consortium name="US DOE Joint Genome Institute"/>
            <person name="Lucas S."/>
            <person name="Copeland A."/>
            <person name="Lapidus A."/>
            <person name="Cheng J.-F."/>
            <person name="Bruce D."/>
            <person name="Goodwin L."/>
            <person name="Pitluck S."/>
            <person name="Davenport K."/>
            <person name="Saunders E."/>
            <person name="Detter J.C."/>
            <person name="Han C."/>
            <person name="Tapia R."/>
            <person name="Land M."/>
            <person name="Hauser L."/>
            <person name="Kyrpides N."/>
            <person name="Mikhailova N."/>
            <person name="De Castro R.E."/>
            <person name="Maupin-Furlow J.A."/>
            <person name="Woyke T."/>
        </authorList>
    </citation>
    <scope>NUCLEOTIDE SEQUENCE [LARGE SCALE GENOMIC DNA]</scope>
    <source>
        <strain evidence="3">ATCC 43099 / DSM 3394 / CCM 3739 / CIP 104546 / IAM 13178 / JCM 8861 / NBRC 102185 / NCIMB 2190 / MS3</strain>
        <plasmid evidence="3">pNMAG02</plasmid>
    </source>
</reference>
<keyword evidence="3" id="KW-1185">Reference proteome</keyword>
<dbReference type="Pfam" id="PF16868">
    <property type="entry name" value="NMT1_3"/>
    <property type="match status" value="1"/>
</dbReference>
<protein>
    <submittedName>
        <fullName evidence="2">TRAP transporter solute receptor, TAXI family protein</fullName>
    </submittedName>
    <submittedName>
        <fullName evidence="1">TRAP-type transport system periplasmic substrate-binding protein</fullName>
    </submittedName>
</protein>
<geneLocation type="plasmid" evidence="1 3">
    <name>pNMAG02</name>
</geneLocation>
<dbReference type="Gene3D" id="3.40.190.10">
    <property type="entry name" value="Periplasmic binding protein-like II"/>
    <property type="match status" value="2"/>
</dbReference>
<dbReference type="GeneID" id="8828758"/>
<dbReference type="PROSITE" id="PS51257">
    <property type="entry name" value="PROKAR_LIPOPROTEIN"/>
    <property type="match status" value="1"/>
</dbReference>
<dbReference type="PATRIC" id="fig|547559.17.peg.2839"/>
<dbReference type="KEGG" id="nmg:Nmag_4024"/>
<evidence type="ECO:0000313" key="3">
    <source>
        <dbReference type="Proteomes" id="UP000001879"/>
    </source>
</evidence>
<gene>
    <name evidence="1" type="ordered locus">Nmag_4024</name>
    <name evidence="2" type="ORF">C500_14360</name>
</gene>
<organism evidence="1 3">
    <name type="scientific">Natrialba magadii (strain ATCC 43099 / DSM 3394 / CCM 3739 / CIP 104546 / IAM 13178 / JCM 8861 / NBRC 102185 / NCIMB 2190 / MS3)</name>
    <name type="common">Natronobacterium magadii</name>
    <dbReference type="NCBI Taxonomy" id="547559"/>
    <lineage>
        <taxon>Archaea</taxon>
        <taxon>Methanobacteriati</taxon>
        <taxon>Methanobacteriota</taxon>
        <taxon>Stenosarchaea group</taxon>
        <taxon>Halobacteria</taxon>
        <taxon>Halobacteriales</taxon>
        <taxon>Natrialbaceae</taxon>
        <taxon>Natrialba</taxon>
    </lineage>
</organism>
<dbReference type="EMBL" id="AOHS01000049">
    <property type="protein sequence ID" value="ELY27195.1"/>
    <property type="molecule type" value="Genomic_DNA"/>
</dbReference>
<dbReference type="RefSeq" id="WP_004216074.1">
    <property type="nucleotide sequence ID" value="NC_013924.1"/>
</dbReference>
<dbReference type="SUPFAM" id="SSF53850">
    <property type="entry name" value="Periplasmic binding protein-like II"/>
    <property type="match status" value="1"/>
</dbReference>
<name>D3T1U5_NATMM</name>
<dbReference type="InterPro" id="IPR011852">
    <property type="entry name" value="TRAP_TAXI"/>
</dbReference>
<keyword evidence="2" id="KW-0675">Receptor</keyword>
<dbReference type="Proteomes" id="UP000001879">
    <property type="component" value="Plasmid pNMAG02"/>
</dbReference>
<evidence type="ECO:0000313" key="2">
    <source>
        <dbReference type="EMBL" id="ELY27195.1"/>
    </source>
</evidence>
<dbReference type="OrthoDB" id="27995at2157"/>
<dbReference type="PROSITE" id="PS51318">
    <property type="entry name" value="TAT"/>
    <property type="match status" value="1"/>
</dbReference>
<dbReference type="AlphaFoldDB" id="D3T1U5"/>
<dbReference type="InterPro" id="IPR006311">
    <property type="entry name" value="TAT_signal"/>
</dbReference>
<evidence type="ECO:0000313" key="1">
    <source>
        <dbReference type="EMBL" id="ADD07554.1"/>
    </source>
</evidence>
<dbReference type="Proteomes" id="UP000011543">
    <property type="component" value="Unassembled WGS sequence"/>
</dbReference>
<proteinExistence type="predicted"/>
<evidence type="ECO:0000313" key="4">
    <source>
        <dbReference type="Proteomes" id="UP000011543"/>
    </source>
</evidence>